<evidence type="ECO:0000313" key="3">
    <source>
        <dbReference type="Proteomes" id="UP000652761"/>
    </source>
</evidence>
<name>A0A843UBY5_COLES</name>
<dbReference type="EMBL" id="NMUH01000537">
    <property type="protein sequence ID" value="MQL80951.1"/>
    <property type="molecule type" value="Genomic_DNA"/>
</dbReference>
<dbReference type="PANTHER" id="PTHR38522">
    <property type="entry name" value="PLASMA MEMBRANE-ASSOCIATED CATION-BINDING PROTEIN 1"/>
    <property type="match status" value="1"/>
</dbReference>
<feature type="compositionally biased region" description="Basic and acidic residues" evidence="1">
    <location>
        <begin position="417"/>
        <end position="427"/>
    </location>
</feature>
<evidence type="ECO:0008006" key="4">
    <source>
        <dbReference type="Google" id="ProtNLM"/>
    </source>
</evidence>
<dbReference type="AlphaFoldDB" id="A0A843UBY5"/>
<feature type="region of interest" description="Disordered" evidence="1">
    <location>
        <begin position="364"/>
        <end position="427"/>
    </location>
</feature>
<accession>A0A843UBY5</accession>
<dbReference type="GO" id="GO:0005886">
    <property type="term" value="C:plasma membrane"/>
    <property type="evidence" value="ECO:0007669"/>
    <property type="project" value="InterPro"/>
</dbReference>
<reference evidence="2" key="1">
    <citation type="submission" date="2017-07" db="EMBL/GenBank/DDBJ databases">
        <title>Taro Niue Genome Assembly and Annotation.</title>
        <authorList>
            <person name="Atibalentja N."/>
            <person name="Keating K."/>
            <person name="Fields C.J."/>
        </authorList>
    </citation>
    <scope>NUCLEOTIDE SEQUENCE</scope>
    <source>
        <strain evidence="2">Niue_2</strain>
        <tissue evidence="2">Leaf</tissue>
    </source>
</reference>
<organism evidence="2 3">
    <name type="scientific">Colocasia esculenta</name>
    <name type="common">Wild taro</name>
    <name type="synonym">Arum esculentum</name>
    <dbReference type="NCBI Taxonomy" id="4460"/>
    <lineage>
        <taxon>Eukaryota</taxon>
        <taxon>Viridiplantae</taxon>
        <taxon>Streptophyta</taxon>
        <taxon>Embryophyta</taxon>
        <taxon>Tracheophyta</taxon>
        <taxon>Spermatophyta</taxon>
        <taxon>Magnoliopsida</taxon>
        <taxon>Liliopsida</taxon>
        <taxon>Araceae</taxon>
        <taxon>Aroideae</taxon>
        <taxon>Colocasieae</taxon>
        <taxon>Colocasia</taxon>
    </lineage>
</organism>
<feature type="compositionally biased region" description="Basic and acidic residues" evidence="1">
    <location>
        <begin position="364"/>
        <end position="381"/>
    </location>
</feature>
<feature type="non-terminal residue" evidence="2">
    <location>
        <position position="427"/>
    </location>
</feature>
<evidence type="ECO:0000256" key="1">
    <source>
        <dbReference type="SAM" id="MobiDB-lite"/>
    </source>
</evidence>
<dbReference type="OrthoDB" id="1933409at2759"/>
<dbReference type="InterPro" id="IPR008469">
    <property type="entry name" value="DREPP"/>
</dbReference>
<dbReference type="Pfam" id="PF05558">
    <property type="entry name" value="DREPP"/>
    <property type="match status" value="1"/>
</dbReference>
<comment type="caution">
    <text evidence="2">The sequence shown here is derived from an EMBL/GenBank/DDBJ whole genome shotgun (WGS) entry which is preliminary data.</text>
</comment>
<feature type="region of interest" description="Disordered" evidence="1">
    <location>
        <begin position="40"/>
        <end position="72"/>
    </location>
</feature>
<keyword evidence="3" id="KW-1185">Reference proteome</keyword>
<protein>
    <recommendedName>
        <fullName evidence="4">Plasma membrane-associated cation-binding protein 1</fullName>
    </recommendedName>
</protein>
<dbReference type="Proteomes" id="UP000652761">
    <property type="component" value="Unassembled WGS sequence"/>
</dbReference>
<proteinExistence type="predicted"/>
<dbReference type="PANTHER" id="PTHR38522:SF2">
    <property type="entry name" value="PLASMA MEMBRANE-ASSOCIATED CATION-BINDING PROTEIN 1"/>
    <property type="match status" value="1"/>
</dbReference>
<feature type="compositionally biased region" description="Low complexity" evidence="1">
    <location>
        <begin position="382"/>
        <end position="416"/>
    </location>
</feature>
<evidence type="ECO:0000313" key="2">
    <source>
        <dbReference type="EMBL" id="MQL80951.1"/>
    </source>
</evidence>
<sequence>LAPRRPALQVNKAARFARARCSVNRQVGTGLRAPAATGATLHSHPTGAHCQLPRPPAPTATPKFPEHPTDRLPVRDNDASILYVNSPALASEPCTSSPIGSGSHPVAGAPPPPLGQLRRPVRASGPWGLASPPSRSFCLDRQLASSLARSLGLYCSGEQRERERTEQGSGEEQKGQGISTSFVSQILLSRGWVVGSGKEQLAEMGYWKSKVLPKIKKVFEKNSAKKAAAAEASKSFDESKEEISKAFEEKKTELEPKVLEIYEASSVEIKTVVKERTDAGVKKHAAAVNNFLEELVKIEFPGAKAVSEASTKFGPALVSGPVFFVFEKVAVFLPVEVPKEAEPAAPAAEVAAPEAPVAEVATAEREVVLEEEKKETPKEETPAAAPEAPAAAETAPAVPEEPAVPSAEAPVAAPAEEPAKAAEPPKA</sequence>
<gene>
    <name evidence="2" type="ORF">Taro_013417</name>
</gene>